<reference evidence="1 2" key="1">
    <citation type="submission" date="2018-10" db="EMBL/GenBank/DDBJ databases">
        <title>A high-quality apple genome assembly.</title>
        <authorList>
            <person name="Hu J."/>
        </authorList>
    </citation>
    <scope>NUCLEOTIDE SEQUENCE [LARGE SCALE GENOMIC DNA]</scope>
    <source>
        <strain evidence="2">cv. HFTH1</strain>
        <tissue evidence="1">Young leaf</tissue>
    </source>
</reference>
<proteinExistence type="predicted"/>
<dbReference type="STRING" id="3750.A0A498I2N6"/>
<dbReference type="AlphaFoldDB" id="A0A498I2N6"/>
<evidence type="ECO:0000313" key="1">
    <source>
        <dbReference type="EMBL" id="RXH75701.1"/>
    </source>
</evidence>
<keyword evidence="2" id="KW-1185">Reference proteome</keyword>
<sequence>MAAVTACRWVAQLGTGSGIRLSGFGGPGGSSRTVSPSVEYRHLDCRLTSQLIKSNGKQLFLVDLEYFEATVRPTRKGKMRNRKGPGFILQIN</sequence>
<dbReference type="EMBL" id="RDQH01000341">
    <property type="protein sequence ID" value="RXH75701.1"/>
    <property type="molecule type" value="Genomic_DNA"/>
</dbReference>
<protein>
    <submittedName>
        <fullName evidence="1">Uncharacterized protein</fullName>
    </submittedName>
</protein>
<name>A0A498I2N6_MALDO</name>
<comment type="caution">
    <text evidence="1">The sequence shown here is derived from an EMBL/GenBank/DDBJ whole genome shotgun (WGS) entry which is preliminary data.</text>
</comment>
<organism evidence="1 2">
    <name type="scientific">Malus domestica</name>
    <name type="common">Apple</name>
    <name type="synonym">Pyrus malus</name>
    <dbReference type="NCBI Taxonomy" id="3750"/>
    <lineage>
        <taxon>Eukaryota</taxon>
        <taxon>Viridiplantae</taxon>
        <taxon>Streptophyta</taxon>
        <taxon>Embryophyta</taxon>
        <taxon>Tracheophyta</taxon>
        <taxon>Spermatophyta</taxon>
        <taxon>Magnoliopsida</taxon>
        <taxon>eudicotyledons</taxon>
        <taxon>Gunneridae</taxon>
        <taxon>Pentapetalae</taxon>
        <taxon>rosids</taxon>
        <taxon>fabids</taxon>
        <taxon>Rosales</taxon>
        <taxon>Rosaceae</taxon>
        <taxon>Amygdaloideae</taxon>
        <taxon>Maleae</taxon>
        <taxon>Malus</taxon>
    </lineage>
</organism>
<dbReference type="Proteomes" id="UP000290289">
    <property type="component" value="Chromosome 15"/>
</dbReference>
<evidence type="ECO:0000313" key="2">
    <source>
        <dbReference type="Proteomes" id="UP000290289"/>
    </source>
</evidence>
<gene>
    <name evidence="1" type="ORF">DVH24_039400</name>
</gene>
<accession>A0A498I2N6</accession>